<dbReference type="InterPro" id="IPR035396">
    <property type="entry name" value="Bac_rhamnosid6H"/>
</dbReference>
<accession>A0AA38RV20</accession>
<evidence type="ECO:0000256" key="4">
    <source>
        <dbReference type="SAM" id="MobiDB-lite"/>
    </source>
</evidence>
<evidence type="ECO:0000313" key="8">
    <source>
        <dbReference type="EMBL" id="KAJ9149003.1"/>
    </source>
</evidence>
<evidence type="ECO:0000259" key="5">
    <source>
        <dbReference type="Pfam" id="PF05592"/>
    </source>
</evidence>
<comment type="caution">
    <text evidence="8">The sequence shown here is derived from an EMBL/GenBank/DDBJ whole genome shotgun (WGS) entry which is preliminary data.</text>
</comment>
<dbReference type="Gene3D" id="1.50.10.10">
    <property type="match status" value="1"/>
</dbReference>
<dbReference type="Pfam" id="PF17390">
    <property type="entry name" value="Bac_rhamnosid_C"/>
    <property type="match status" value="1"/>
</dbReference>
<dbReference type="EMBL" id="JANBVO010000011">
    <property type="protein sequence ID" value="KAJ9149003.1"/>
    <property type="molecule type" value="Genomic_DNA"/>
</dbReference>
<dbReference type="Gene3D" id="2.60.420.10">
    <property type="entry name" value="Maltose phosphorylase, domain 3"/>
    <property type="match status" value="1"/>
</dbReference>
<reference evidence="8" key="1">
    <citation type="submission" date="2022-07" db="EMBL/GenBank/DDBJ databases">
        <title>Fungi with potential for degradation of polypropylene.</title>
        <authorList>
            <person name="Gostincar C."/>
        </authorList>
    </citation>
    <scope>NUCLEOTIDE SEQUENCE</scope>
    <source>
        <strain evidence="8">EXF-13308</strain>
    </source>
</reference>
<dbReference type="Gene3D" id="2.60.120.260">
    <property type="entry name" value="Galactose-binding domain-like"/>
    <property type="match status" value="1"/>
</dbReference>
<feature type="domain" description="Alpha-L-rhamnosidase C-terminal" evidence="7">
    <location>
        <begin position="461"/>
        <end position="528"/>
    </location>
</feature>
<keyword evidence="9" id="KW-1185">Reference proteome</keyword>
<dbReference type="InterPro" id="IPR008928">
    <property type="entry name" value="6-hairpin_glycosidase_sf"/>
</dbReference>
<dbReference type="EC" id="3.2.1.40" evidence="2"/>
<evidence type="ECO:0000259" key="7">
    <source>
        <dbReference type="Pfam" id="PF17390"/>
    </source>
</evidence>
<gene>
    <name evidence="8" type="ORF">NKR23_g4685</name>
</gene>
<evidence type="ECO:0000256" key="3">
    <source>
        <dbReference type="ARBA" id="ARBA00022801"/>
    </source>
</evidence>
<comment type="catalytic activity">
    <reaction evidence="1">
        <text>Hydrolysis of terminal non-reducing alpha-L-rhamnose residues in alpha-L-rhamnosides.</text>
        <dbReference type="EC" id="3.2.1.40"/>
    </reaction>
</comment>
<dbReference type="InterPro" id="IPR035398">
    <property type="entry name" value="Bac_rhamnosid_C"/>
</dbReference>
<dbReference type="InterPro" id="IPR008902">
    <property type="entry name" value="Rhamnosid_concanavalin"/>
</dbReference>
<dbReference type="AlphaFoldDB" id="A0AA38RV20"/>
<feature type="domain" description="Alpha-L-rhamnosidase concanavalin-like" evidence="5">
    <location>
        <begin position="52"/>
        <end position="103"/>
    </location>
</feature>
<dbReference type="SUPFAM" id="SSF48208">
    <property type="entry name" value="Six-hairpin glycosidases"/>
    <property type="match status" value="1"/>
</dbReference>
<evidence type="ECO:0000256" key="1">
    <source>
        <dbReference type="ARBA" id="ARBA00001445"/>
    </source>
</evidence>
<dbReference type="PANTHER" id="PTHR33307:SF6">
    <property type="entry name" value="ALPHA-RHAMNOSIDASE (EUROFUNG)-RELATED"/>
    <property type="match status" value="1"/>
</dbReference>
<dbReference type="PANTHER" id="PTHR33307">
    <property type="entry name" value="ALPHA-RHAMNOSIDASE (EUROFUNG)"/>
    <property type="match status" value="1"/>
</dbReference>
<dbReference type="Proteomes" id="UP001174694">
    <property type="component" value="Unassembled WGS sequence"/>
</dbReference>
<proteinExistence type="predicted"/>
<name>A0AA38RV20_9PEZI</name>
<dbReference type="GO" id="GO:0030596">
    <property type="term" value="F:alpha-L-rhamnosidase activity"/>
    <property type="evidence" value="ECO:0007669"/>
    <property type="project" value="UniProtKB-EC"/>
</dbReference>
<feature type="domain" description="Alpha-L-rhamnosidase six-hairpin glycosidase" evidence="6">
    <location>
        <begin position="107"/>
        <end position="457"/>
    </location>
</feature>
<dbReference type="GO" id="GO:0005975">
    <property type="term" value="P:carbohydrate metabolic process"/>
    <property type="evidence" value="ECO:0007669"/>
    <property type="project" value="InterPro"/>
</dbReference>
<evidence type="ECO:0000256" key="2">
    <source>
        <dbReference type="ARBA" id="ARBA00012652"/>
    </source>
</evidence>
<sequence length="564" mass="63102">MQLQESYQKAAFEGSECPQTGPGSPKYRDFGDMRNWDVYGEMKKVGGEHELAIDSITLSGRPIVWEPHFTFHGFRYVQLEQFPAVHDGSDSIDTDNFTAIVIHTDMERTGWFECSEPLLNRLHENAVWSMRGNFVGVPTDCPQRDERLGWTGDLQAFAPAASFLYSPHGMLKTWLRGLAAEQHENGRGVPPLVSPDIFRGKMINPIAIWGDSTVTIPWDLYQSSGDVQVLSDQYTSMLEWLDRGVIRDGRRLWDANKSYQLADWLDPEAPPTEPGNGRTDNDLVANAFLIHSTDTMCKISSVLGLDEDQLRYHSESQALRREFSKEYVTASGRVVSDSQTALALALHFSLLASPEQETHAAERLAHIILSKSRFKIATGFAGTPILGHALTKVGKSQLFYRMLLHKKCPSFLYPVTMGATTTWERWDSMLPDGSINPGEMTSFNHYALGSVVHWMHMIIGGLQPLKPGWKMFLISPIPGGTITHAKVRHDSPYGMIEVSWEVQGDTLHLRASVPPNTHATIRLPGQAACEVGCGVYEMTVPYIAPEWPPLPKYPPFTPHDDDEP</sequence>
<feature type="region of interest" description="Disordered" evidence="4">
    <location>
        <begin position="1"/>
        <end position="28"/>
    </location>
</feature>
<dbReference type="Pfam" id="PF17389">
    <property type="entry name" value="Bac_rhamnosid6H"/>
    <property type="match status" value="1"/>
</dbReference>
<dbReference type="InterPro" id="IPR016007">
    <property type="entry name" value="Alpha_rhamnosid"/>
</dbReference>
<dbReference type="InterPro" id="IPR012341">
    <property type="entry name" value="6hp_glycosidase-like_sf"/>
</dbReference>
<evidence type="ECO:0000313" key="9">
    <source>
        <dbReference type="Proteomes" id="UP001174694"/>
    </source>
</evidence>
<evidence type="ECO:0000259" key="6">
    <source>
        <dbReference type="Pfam" id="PF17389"/>
    </source>
</evidence>
<keyword evidence="3" id="KW-0378">Hydrolase</keyword>
<dbReference type="Pfam" id="PF05592">
    <property type="entry name" value="Bac_rhamnosid"/>
    <property type="match status" value="1"/>
</dbReference>
<organism evidence="8 9">
    <name type="scientific">Pleurostoma richardsiae</name>
    <dbReference type="NCBI Taxonomy" id="41990"/>
    <lineage>
        <taxon>Eukaryota</taxon>
        <taxon>Fungi</taxon>
        <taxon>Dikarya</taxon>
        <taxon>Ascomycota</taxon>
        <taxon>Pezizomycotina</taxon>
        <taxon>Sordariomycetes</taxon>
        <taxon>Sordariomycetidae</taxon>
        <taxon>Calosphaeriales</taxon>
        <taxon>Pleurostomataceae</taxon>
        <taxon>Pleurostoma</taxon>
    </lineage>
</organism>
<protein>
    <recommendedName>
        <fullName evidence="2">alpha-L-rhamnosidase</fullName>
        <ecNumber evidence="2">3.2.1.40</ecNumber>
    </recommendedName>
</protein>